<protein>
    <recommendedName>
        <fullName evidence="4">CCHC-type domain-containing protein</fullName>
    </recommendedName>
</protein>
<dbReference type="EMBL" id="DF237340">
    <property type="protein sequence ID" value="GAQ87976.1"/>
    <property type="molecule type" value="Genomic_DNA"/>
</dbReference>
<feature type="region of interest" description="Disordered" evidence="3">
    <location>
        <begin position="512"/>
        <end position="612"/>
    </location>
</feature>
<feature type="compositionally biased region" description="Basic and acidic residues" evidence="3">
    <location>
        <begin position="345"/>
        <end position="360"/>
    </location>
</feature>
<dbReference type="Proteomes" id="UP000054558">
    <property type="component" value="Unassembled WGS sequence"/>
</dbReference>
<feature type="compositionally biased region" description="Acidic residues" evidence="3">
    <location>
        <begin position="678"/>
        <end position="722"/>
    </location>
</feature>
<feature type="compositionally biased region" description="Low complexity" evidence="3">
    <location>
        <begin position="326"/>
        <end position="339"/>
    </location>
</feature>
<evidence type="ECO:0000313" key="6">
    <source>
        <dbReference type="Proteomes" id="UP000054558"/>
    </source>
</evidence>
<dbReference type="PROSITE" id="PS50158">
    <property type="entry name" value="ZF_CCHC"/>
    <property type="match status" value="1"/>
</dbReference>
<gene>
    <name evidence="5" type="ORF">KFL_003910020</name>
</gene>
<feature type="region of interest" description="Disordered" evidence="3">
    <location>
        <begin position="664"/>
        <end position="754"/>
    </location>
</feature>
<dbReference type="InterPro" id="IPR036875">
    <property type="entry name" value="Znf_CCHC_sf"/>
</dbReference>
<name>A0A1Y1IGX2_KLENI</name>
<keyword evidence="1" id="KW-0863">Zinc-finger</keyword>
<dbReference type="SMART" id="SM00343">
    <property type="entry name" value="ZnF_C2HC"/>
    <property type="match status" value="1"/>
</dbReference>
<feature type="compositionally biased region" description="Gly residues" evidence="3">
    <location>
        <begin position="135"/>
        <end position="144"/>
    </location>
</feature>
<accession>A0A1Y1IGX2</accession>
<feature type="compositionally biased region" description="Basic and acidic residues" evidence="3">
    <location>
        <begin position="1138"/>
        <end position="1149"/>
    </location>
</feature>
<feature type="compositionally biased region" description="Gly residues" evidence="3">
    <location>
        <begin position="445"/>
        <end position="458"/>
    </location>
</feature>
<dbReference type="GO" id="GO:0003676">
    <property type="term" value="F:nucleic acid binding"/>
    <property type="evidence" value="ECO:0007669"/>
    <property type="project" value="InterPro"/>
</dbReference>
<feature type="compositionally biased region" description="Basic and acidic residues" evidence="3">
    <location>
        <begin position="530"/>
        <end position="547"/>
    </location>
</feature>
<dbReference type="GO" id="GO:0008270">
    <property type="term" value="F:zinc ion binding"/>
    <property type="evidence" value="ECO:0007669"/>
    <property type="project" value="UniProtKB-KW"/>
</dbReference>
<feature type="compositionally biased region" description="Basic and acidic residues" evidence="3">
    <location>
        <begin position="1331"/>
        <end position="1340"/>
    </location>
</feature>
<keyword evidence="2" id="KW-0175">Coiled coil</keyword>
<evidence type="ECO:0000256" key="3">
    <source>
        <dbReference type="SAM" id="MobiDB-lite"/>
    </source>
</evidence>
<feature type="region of interest" description="Disordered" evidence="3">
    <location>
        <begin position="128"/>
        <end position="147"/>
    </location>
</feature>
<feature type="compositionally biased region" description="Polar residues" evidence="3">
    <location>
        <begin position="29"/>
        <end position="40"/>
    </location>
</feature>
<feature type="region of interest" description="Disordered" evidence="3">
    <location>
        <begin position="1051"/>
        <end position="1201"/>
    </location>
</feature>
<evidence type="ECO:0000256" key="2">
    <source>
        <dbReference type="SAM" id="Coils"/>
    </source>
</evidence>
<keyword evidence="1" id="KW-0479">Metal-binding</keyword>
<feature type="coiled-coil region" evidence="2">
    <location>
        <begin position="147"/>
        <end position="177"/>
    </location>
</feature>
<keyword evidence="1" id="KW-0862">Zinc</keyword>
<feature type="region of interest" description="Disordered" evidence="3">
    <location>
        <begin position="438"/>
        <end position="464"/>
    </location>
</feature>
<organism evidence="5 6">
    <name type="scientific">Klebsormidium nitens</name>
    <name type="common">Green alga</name>
    <name type="synonym">Ulothrix nitens</name>
    <dbReference type="NCBI Taxonomy" id="105231"/>
    <lineage>
        <taxon>Eukaryota</taxon>
        <taxon>Viridiplantae</taxon>
        <taxon>Streptophyta</taxon>
        <taxon>Klebsormidiophyceae</taxon>
        <taxon>Klebsormidiales</taxon>
        <taxon>Klebsormidiaceae</taxon>
        <taxon>Klebsormidium</taxon>
    </lineage>
</organism>
<feature type="region of interest" description="Disordered" evidence="3">
    <location>
        <begin position="16"/>
        <end position="107"/>
    </location>
</feature>
<dbReference type="Gene3D" id="4.10.60.10">
    <property type="entry name" value="Zinc finger, CCHC-type"/>
    <property type="match status" value="1"/>
</dbReference>
<evidence type="ECO:0000256" key="1">
    <source>
        <dbReference type="PROSITE-ProRule" id="PRU00047"/>
    </source>
</evidence>
<dbReference type="InterPro" id="IPR001878">
    <property type="entry name" value="Znf_CCHC"/>
</dbReference>
<feature type="domain" description="CCHC-type" evidence="4">
    <location>
        <begin position="386"/>
        <end position="401"/>
    </location>
</feature>
<reference evidence="5 6" key="1">
    <citation type="journal article" date="2014" name="Nat. Commun.">
        <title>Klebsormidium flaccidum genome reveals primary factors for plant terrestrial adaptation.</title>
        <authorList>
            <person name="Hori K."/>
            <person name="Maruyama F."/>
            <person name="Fujisawa T."/>
            <person name="Togashi T."/>
            <person name="Yamamoto N."/>
            <person name="Seo M."/>
            <person name="Sato S."/>
            <person name="Yamada T."/>
            <person name="Mori H."/>
            <person name="Tajima N."/>
            <person name="Moriyama T."/>
            <person name="Ikeuchi M."/>
            <person name="Watanabe M."/>
            <person name="Wada H."/>
            <person name="Kobayashi K."/>
            <person name="Saito M."/>
            <person name="Masuda T."/>
            <person name="Sasaki-Sekimoto Y."/>
            <person name="Mashiguchi K."/>
            <person name="Awai K."/>
            <person name="Shimojima M."/>
            <person name="Masuda S."/>
            <person name="Iwai M."/>
            <person name="Nobusawa T."/>
            <person name="Narise T."/>
            <person name="Kondo S."/>
            <person name="Saito H."/>
            <person name="Sato R."/>
            <person name="Murakawa M."/>
            <person name="Ihara Y."/>
            <person name="Oshima-Yamada Y."/>
            <person name="Ohtaka K."/>
            <person name="Satoh M."/>
            <person name="Sonobe K."/>
            <person name="Ishii M."/>
            <person name="Ohtani R."/>
            <person name="Kanamori-Sato M."/>
            <person name="Honoki R."/>
            <person name="Miyazaki D."/>
            <person name="Mochizuki H."/>
            <person name="Umetsu J."/>
            <person name="Higashi K."/>
            <person name="Shibata D."/>
            <person name="Kamiya Y."/>
            <person name="Sato N."/>
            <person name="Nakamura Y."/>
            <person name="Tabata S."/>
            <person name="Ida S."/>
            <person name="Kurokawa K."/>
            <person name="Ohta H."/>
        </authorList>
    </citation>
    <scope>NUCLEOTIDE SEQUENCE [LARGE SCALE GENOMIC DNA]</scope>
    <source>
        <strain evidence="5 6">NIES-2285</strain>
    </source>
</reference>
<feature type="region of interest" description="Disordered" evidence="3">
    <location>
        <begin position="315"/>
        <end position="377"/>
    </location>
</feature>
<evidence type="ECO:0000259" key="4">
    <source>
        <dbReference type="PROSITE" id="PS50158"/>
    </source>
</evidence>
<keyword evidence="6" id="KW-1185">Reference proteome</keyword>
<dbReference type="OrthoDB" id="9398000at2759"/>
<feature type="compositionally biased region" description="Gly residues" evidence="3">
    <location>
        <begin position="743"/>
        <end position="753"/>
    </location>
</feature>
<proteinExistence type="predicted"/>
<feature type="compositionally biased region" description="Acidic residues" evidence="3">
    <location>
        <begin position="732"/>
        <end position="741"/>
    </location>
</feature>
<evidence type="ECO:0000313" key="5">
    <source>
        <dbReference type="EMBL" id="GAQ87976.1"/>
    </source>
</evidence>
<feature type="compositionally biased region" description="Polar residues" evidence="3">
    <location>
        <begin position="92"/>
        <end position="107"/>
    </location>
</feature>
<sequence>MCGKQFAWVLKLSGGARSTGIKGSRSERQATTPPSDQPAESSGAEGDPPYFLRRFGQGAKGEGQSTAAAETSEGGQGSPEENPAGEIIPETPLSTSASESAEEQGNTVVLPAVAVSFLGVEDWEDSWDMEETGGSSTGSFGGKFSGRDKFRTRLEENAKAREEVEAENRKVEEKLLAEKWHEQWKANTDAPPGPVPSWPRKVAKGDPTLMTETWAFLQTTYPENTAQTLGEYLNFKYTAGRSTHATFHLLRELCRKNGKPTIGREVTEKALKALRGEVRRAIENDVLKWAVADCTLDKLEQEARQVEDALHARELERADKTTGKPLSSKLQDLSLSSKSPGSQRESNKPRAERGPKERERRGRGKPKQALAAMEPPALGTGFKGNCFNCGEYGHTRTECKKKPEAKGPRMPGAVCKHCKRRDSHESHECWEAIPEKRPEKWRGSGDSGKGKPGAGGRSNRGAPKHAYAADAVEHNAPATEEFDPELAWSAVIEQPGVPYMGVYLADEDHELPEVRASTKAQRETTTAPRARGEKDRLAARAKEDRLRKGGPPPAFRPHGDRPVAAAEEAGGETRAEPEEAEGPAEPEPTPLVAQKLPPSFGEYSPNDPRYQGIESLENAGVQVHMLNDPKVGPQREVQVKRAAPFETLPPAYSLEVQASSIPLSYLGPAKPMRCVGGADDDDGEGDEDDPEDVEQPGVEEGDEDAEGEADDSERESVEEESEQAGSGSVEQSGEDEPEEEAGGAAGGAGGAQGGETVISKFDDVITLGENWFNIVAGPFKDQWLAAADPTHADNHTWAMEEYPDPVVDDDPHLPPHKLDIYLPPMQAPRYKGQMAFIQHLNYMLAHAAQDESKAGLQGGKTGHPPWHPDFRCMCWSPRDWRERQSWAVMHNDEFAGYITHWGREYVTRAAEFMFAKRPTRTQCYVLLALHYAGRSILEYCRELHGRPASKKAPPKPDLSEMVLFHRRLLHAWHGGWDDNTPIQVGPLPEEELELKKGDTHNRGRVIPWGQYKANLYAAWGTDPLYAYQKYVRDDDDREDTTYRETWKVDDYDVPHGQWGGHSTEPDKRVSPAPTHVKGENLPRVVPIGAPPRPKQPGPKETKGGGASKPSPTASRKGLGGKASEGEDKPILARRSGREKRQVAGEERRARSASPQTKRPRRAKNDPADEGAGELSTGHQQRQRSRSVEPPPTLRLDPTGEQVRIDGLRKLASSLRQAGAIEGVNGSKEVLRRARKLEARLRKAPEEGPILTFEPGVEIFDVSVIRIEVRELEENVDNLLLKLAQASPETANQEHARLESARKKLNAKAGLAKLGGYLTPDEDDEEATPSSSEEKGGERTRTPTPPPKRPKMQFL</sequence>
<feature type="region of interest" description="Disordered" evidence="3">
    <location>
        <begin position="1312"/>
        <end position="1354"/>
    </location>
</feature>
<dbReference type="SUPFAM" id="SSF57756">
    <property type="entry name" value="Retrovirus zinc finger-like domains"/>
    <property type="match status" value="1"/>
</dbReference>